<evidence type="ECO:0000256" key="1">
    <source>
        <dbReference type="SAM" id="MobiDB-lite"/>
    </source>
</evidence>
<organism evidence="2 3">
    <name type="scientific">Pristionchus fissidentatus</name>
    <dbReference type="NCBI Taxonomy" id="1538716"/>
    <lineage>
        <taxon>Eukaryota</taxon>
        <taxon>Metazoa</taxon>
        <taxon>Ecdysozoa</taxon>
        <taxon>Nematoda</taxon>
        <taxon>Chromadorea</taxon>
        <taxon>Rhabditida</taxon>
        <taxon>Rhabditina</taxon>
        <taxon>Diplogasteromorpha</taxon>
        <taxon>Diplogasteroidea</taxon>
        <taxon>Neodiplogasteridae</taxon>
        <taxon>Pristionchus</taxon>
    </lineage>
</organism>
<feature type="compositionally biased region" description="Low complexity" evidence="1">
    <location>
        <begin position="46"/>
        <end position="62"/>
    </location>
</feature>
<feature type="compositionally biased region" description="Low complexity" evidence="1">
    <location>
        <begin position="99"/>
        <end position="112"/>
    </location>
</feature>
<dbReference type="EMBL" id="BTSY01000004">
    <property type="protein sequence ID" value="GMT22412.1"/>
    <property type="molecule type" value="Genomic_DNA"/>
</dbReference>
<reference evidence="2" key="1">
    <citation type="submission" date="2023-10" db="EMBL/GenBank/DDBJ databases">
        <title>Genome assembly of Pristionchus species.</title>
        <authorList>
            <person name="Yoshida K."/>
            <person name="Sommer R.J."/>
        </authorList>
    </citation>
    <scope>NUCLEOTIDE SEQUENCE</scope>
    <source>
        <strain evidence="2">RS5133</strain>
    </source>
</reference>
<sequence>MRIGGIRIINSDHKVITCSENSPSSLSDSSSFSFSSLVDLFSSSSGISRNSSGSAIPSPFSSKLPESPSWDRFSWRGSGAVWHRFLKAARGEPEPKPASEPASEPDAPAMSSLEHGSSSRRRFLASLNRCGCSLCTELPKELSETSYWSVVPAAAADFNFCCNEHEEEEEAPSTPEISLLKVDDDEQDRIFLSDLSLLFFSCCFV</sequence>
<keyword evidence="3" id="KW-1185">Reference proteome</keyword>
<protein>
    <submittedName>
        <fullName evidence="2">Uncharacterized protein</fullName>
    </submittedName>
</protein>
<evidence type="ECO:0000313" key="2">
    <source>
        <dbReference type="EMBL" id="GMT22412.1"/>
    </source>
</evidence>
<dbReference type="AlphaFoldDB" id="A0AAV5VUM8"/>
<comment type="caution">
    <text evidence="2">The sequence shown here is derived from an EMBL/GenBank/DDBJ whole genome shotgun (WGS) entry which is preliminary data.</text>
</comment>
<gene>
    <name evidence="2" type="ORF">PFISCL1PPCAC_13709</name>
</gene>
<proteinExistence type="predicted"/>
<accession>A0AAV5VUM8</accession>
<feature type="region of interest" description="Disordered" evidence="1">
    <location>
        <begin position="90"/>
        <end position="114"/>
    </location>
</feature>
<feature type="region of interest" description="Disordered" evidence="1">
    <location>
        <begin position="46"/>
        <end position="66"/>
    </location>
</feature>
<name>A0AAV5VUM8_9BILA</name>
<evidence type="ECO:0000313" key="3">
    <source>
        <dbReference type="Proteomes" id="UP001432322"/>
    </source>
</evidence>
<dbReference type="Proteomes" id="UP001432322">
    <property type="component" value="Unassembled WGS sequence"/>
</dbReference>